<accession>A0AAD9TUL9</accession>
<dbReference type="AlphaFoldDB" id="A0AAD9TUL9"/>
<keyword evidence="3" id="KW-1185">Reference proteome</keyword>
<dbReference type="PANTHER" id="PTHR48449:SF1">
    <property type="entry name" value="DUF1985 DOMAIN-CONTAINING PROTEIN"/>
    <property type="match status" value="1"/>
</dbReference>
<dbReference type="PANTHER" id="PTHR48449">
    <property type="entry name" value="DUF1985 DOMAIN-CONTAINING PROTEIN"/>
    <property type="match status" value="1"/>
</dbReference>
<sequence>MFQFLQHGGEFPMIVQQMDLTKAVYSAHESMDQKELFMYSFGISLMEIFTIKKPTGNMFEVGISLQCWGDWFKGKLTRHDHFEAIARIDDALNRVPEHFAVKDRHRFMASYFGHFMSMHQEMKFSSGVIHQLLLRELDHDGPTNEMWFLLGNQMVRFSKVEFSLIIGLHFGLVPDTGLYAAVENGIHQWYFCTTDKVSLEELRVVLTLGEFQEEYNAVKLCLIYMLNGILMGVDERFKIPVWQFRLVEDLTAFDDFPWGAHICRHSILSFKHALPRRHEKRGQQ</sequence>
<reference evidence="2" key="1">
    <citation type="journal article" date="2023" name="Plant J.">
        <title>Genome sequences and population genomics provide insights into the demographic history, inbreeding, and mutation load of two 'living fossil' tree species of Dipteronia.</title>
        <authorList>
            <person name="Feng Y."/>
            <person name="Comes H.P."/>
            <person name="Chen J."/>
            <person name="Zhu S."/>
            <person name="Lu R."/>
            <person name="Zhang X."/>
            <person name="Li P."/>
            <person name="Qiu J."/>
            <person name="Olsen K.M."/>
            <person name="Qiu Y."/>
        </authorList>
    </citation>
    <scope>NUCLEOTIDE SEQUENCE</scope>
    <source>
        <strain evidence="2">KIB01</strain>
    </source>
</reference>
<evidence type="ECO:0000313" key="2">
    <source>
        <dbReference type="EMBL" id="KAK2642476.1"/>
    </source>
</evidence>
<dbReference type="InterPro" id="IPR015410">
    <property type="entry name" value="DUF1985"/>
</dbReference>
<gene>
    <name evidence="2" type="ORF">Ddye_024239</name>
</gene>
<organism evidence="2 3">
    <name type="scientific">Dipteronia dyeriana</name>
    <dbReference type="NCBI Taxonomy" id="168575"/>
    <lineage>
        <taxon>Eukaryota</taxon>
        <taxon>Viridiplantae</taxon>
        <taxon>Streptophyta</taxon>
        <taxon>Embryophyta</taxon>
        <taxon>Tracheophyta</taxon>
        <taxon>Spermatophyta</taxon>
        <taxon>Magnoliopsida</taxon>
        <taxon>eudicotyledons</taxon>
        <taxon>Gunneridae</taxon>
        <taxon>Pentapetalae</taxon>
        <taxon>rosids</taxon>
        <taxon>malvids</taxon>
        <taxon>Sapindales</taxon>
        <taxon>Sapindaceae</taxon>
        <taxon>Hippocastanoideae</taxon>
        <taxon>Acereae</taxon>
        <taxon>Dipteronia</taxon>
    </lineage>
</organism>
<protein>
    <recommendedName>
        <fullName evidence="1">DUF1985 domain-containing protein</fullName>
    </recommendedName>
</protein>
<comment type="caution">
    <text evidence="2">The sequence shown here is derived from an EMBL/GenBank/DDBJ whole genome shotgun (WGS) entry which is preliminary data.</text>
</comment>
<feature type="domain" description="DUF1985" evidence="1">
    <location>
        <begin position="134"/>
        <end position="260"/>
    </location>
</feature>
<dbReference type="Pfam" id="PF09331">
    <property type="entry name" value="DUF1985"/>
    <property type="match status" value="1"/>
</dbReference>
<dbReference type="EMBL" id="JANJYI010000007">
    <property type="protein sequence ID" value="KAK2642476.1"/>
    <property type="molecule type" value="Genomic_DNA"/>
</dbReference>
<evidence type="ECO:0000259" key="1">
    <source>
        <dbReference type="Pfam" id="PF09331"/>
    </source>
</evidence>
<evidence type="ECO:0000313" key="3">
    <source>
        <dbReference type="Proteomes" id="UP001280121"/>
    </source>
</evidence>
<proteinExistence type="predicted"/>
<name>A0AAD9TUL9_9ROSI</name>
<dbReference type="Proteomes" id="UP001280121">
    <property type="component" value="Unassembled WGS sequence"/>
</dbReference>